<evidence type="ECO:0000256" key="1">
    <source>
        <dbReference type="SAM" id="MobiDB-lite"/>
    </source>
</evidence>
<organism evidence="2 3">
    <name type="scientific">Bacteroides fluxus YIT 12057</name>
    <dbReference type="NCBI Taxonomy" id="763034"/>
    <lineage>
        <taxon>Bacteria</taxon>
        <taxon>Pseudomonadati</taxon>
        <taxon>Bacteroidota</taxon>
        <taxon>Bacteroidia</taxon>
        <taxon>Bacteroidales</taxon>
        <taxon>Bacteroidaceae</taxon>
        <taxon>Bacteroides</taxon>
    </lineage>
</organism>
<dbReference type="AlphaFoldDB" id="F3PS88"/>
<comment type="caution">
    <text evidence="2">The sequence shown here is derived from an EMBL/GenBank/DDBJ whole genome shotgun (WGS) entry which is preliminary data.</text>
</comment>
<dbReference type="HOGENOM" id="CLU_075055_0_0_10"/>
<dbReference type="STRING" id="763034.HMPREF9446_01622"/>
<dbReference type="EMBL" id="AFBN01000028">
    <property type="protein sequence ID" value="EGF57542.1"/>
    <property type="molecule type" value="Genomic_DNA"/>
</dbReference>
<dbReference type="Proteomes" id="UP000003416">
    <property type="component" value="Unassembled WGS sequence"/>
</dbReference>
<feature type="region of interest" description="Disordered" evidence="1">
    <location>
        <begin position="173"/>
        <end position="216"/>
    </location>
</feature>
<name>F3PS88_9BACE</name>
<dbReference type="eggNOG" id="ENOG502Z7TA">
    <property type="taxonomic scope" value="Bacteria"/>
</dbReference>
<feature type="compositionally biased region" description="Basic and acidic residues" evidence="1">
    <location>
        <begin position="173"/>
        <end position="189"/>
    </location>
</feature>
<keyword evidence="3" id="KW-1185">Reference proteome</keyword>
<gene>
    <name evidence="2" type="ORF">HMPREF9446_01622</name>
</gene>
<proteinExistence type="predicted"/>
<sequence>MTSAHLQQWIQHPEMLDRETLYELRTLVTRYPYFQSVRLLYLKNLYLMHDISFGTELRKAVLYVADRRVLFYLIEGDRYALKSQKPSLSSSKVMEDEPSVDRTLSLIDAFLATVPEEHSQNMELDYAMDYTAYLMQEEAAGQPDVHADDRAEAPKLRGHELIDGFLQKRDSADMRLPEVAEGEPARESEDMLEEETGEKGEEEEKTSGTASNEELDDSCFTETLAKIYIKQHRYDKALEIIKKLSLNYPKKNAYFADQIRFLEKLIINAKSK</sequence>
<reference evidence="2 3" key="1">
    <citation type="submission" date="2011-02" db="EMBL/GenBank/DDBJ databases">
        <authorList>
            <person name="Weinstock G."/>
            <person name="Sodergren E."/>
            <person name="Clifton S."/>
            <person name="Fulton L."/>
            <person name="Fulton B."/>
            <person name="Courtney L."/>
            <person name="Fronick C."/>
            <person name="Harrison M."/>
            <person name="Strong C."/>
            <person name="Farmer C."/>
            <person name="Delahaunty K."/>
            <person name="Markovic C."/>
            <person name="Hall O."/>
            <person name="Minx P."/>
            <person name="Tomlinson C."/>
            <person name="Mitreva M."/>
            <person name="Hou S."/>
            <person name="Chen J."/>
            <person name="Wollam A."/>
            <person name="Pepin K.H."/>
            <person name="Johnson M."/>
            <person name="Bhonagiri V."/>
            <person name="Zhang X."/>
            <person name="Suruliraj S."/>
            <person name="Warren W."/>
            <person name="Chinwalla A."/>
            <person name="Mardis E.R."/>
            <person name="Wilson R.K."/>
        </authorList>
    </citation>
    <scope>NUCLEOTIDE SEQUENCE [LARGE SCALE GENOMIC DNA]</scope>
    <source>
        <strain evidence="2 3">YIT 12057</strain>
    </source>
</reference>
<evidence type="ECO:0000313" key="3">
    <source>
        <dbReference type="Proteomes" id="UP000003416"/>
    </source>
</evidence>
<evidence type="ECO:0000313" key="2">
    <source>
        <dbReference type="EMBL" id="EGF57542.1"/>
    </source>
</evidence>
<evidence type="ECO:0008006" key="4">
    <source>
        <dbReference type="Google" id="ProtNLM"/>
    </source>
</evidence>
<dbReference type="RefSeq" id="WP_009124911.1">
    <property type="nucleotide sequence ID" value="NZ_GL882625.1"/>
</dbReference>
<feature type="compositionally biased region" description="Acidic residues" evidence="1">
    <location>
        <begin position="190"/>
        <end position="204"/>
    </location>
</feature>
<dbReference type="GeneID" id="86049260"/>
<protein>
    <recommendedName>
        <fullName evidence="4">Tetratricopeptide repeat protein</fullName>
    </recommendedName>
</protein>
<accession>F3PS88</accession>